<dbReference type="Ensembl" id="ENSXCOT00000019025.1">
    <property type="protein sequence ID" value="ENSXCOP00000018789.1"/>
    <property type="gene ID" value="ENSXCOG00000014146.1"/>
</dbReference>
<dbReference type="InterPro" id="IPR019464">
    <property type="entry name" value="ELL_N"/>
</dbReference>
<evidence type="ECO:0000313" key="2">
    <source>
        <dbReference type="Ensembl" id="ENSXCOP00000018789.1"/>
    </source>
</evidence>
<dbReference type="Pfam" id="PF10390">
    <property type="entry name" value="ELL"/>
    <property type="match status" value="1"/>
</dbReference>
<dbReference type="Proteomes" id="UP000261380">
    <property type="component" value="Unplaced"/>
</dbReference>
<evidence type="ECO:0000259" key="1">
    <source>
        <dbReference type="Pfam" id="PF10390"/>
    </source>
</evidence>
<evidence type="ECO:0000313" key="3">
    <source>
        <dbReference type="Proteomes" id="UP000261380"/>
    </source>
</evidence>
<keyword evidence="3" id="KW-1185">Reference proteome</keyword>
<dbReference type="AlphaFoldDB" id="A0A3B5MGS5"/>
<accession>A0A3B5MGS5</accession>
<dbReference type="GeneTree" id="ENSGT01110000271624"/>
<dbReference type="GO" id="GO:0008023">
    <property type="term" value="C:transcription elongation factor complex"/>
    <property type="evidence" value="ECO:0007669"/>
    <property type="project" value="InterPro"/>
</dbReference>
<organism evidence="2 3">
    <name type="scientific">Xiphophorus couchianus</name>
    <name type="common">Monterrey platyfish</name>
    <dbReference type="NCBI Taxonomy" id="32473"/>
    <lineage>
        <taxon>Eukaryota</taxon>
        <taxon>Metazoa</taxon>
        <taxon>Chordata</taxon>
        <taxon>Craniata</taxon>
        <taxon>Vertebrata</taxon>
        <taxon>Euteleostomi</taxon>
        <taxon>Actinopterygii</taxon>
        <taxon>Neopterygii</taxon>
        <taxon>Teleostei</taxon>
        <taxon>Neoteleostei</taxon>
        <taxon>Acanthomorphata</taxon>
        <taxon>Ovalentaria</taxon>
        <taxon>Atherinomorphae</taxon>
        <taxon>Cyprinodontiformes</taxon>
        <taxon>Poeciliidae</taxon>
        <taxon>Poeciliinae</taxon>
        <taxon>Xiphophorus</taxon>
    </lineage>
</organism>
<feature type="domain" description="RNA polymerase II elongation factor ELL N-terminal" evidence="1">
    <location>
        <begin position="6"/>
        <end position="46"/>
    </location>
</feature>
<dbReference type="GO" id="GO:0006368">
    <property type="term" value="P:transcription elongation by RNA polymerase II"/>
    <property type="evidence" value="ECO:0007669"/>
    <property type="project" value="InterPro"/>
</dbReference>
<reference evidence="2" key="1">
    <citation type="submission" date="2025-08" db="UniProtKB">
        <authorList>
            <consortium name="Ensembl"/>
        </authorList>
    </citation>
    <scope>IDENTIFICATION</scope>
</reference>
<protein>
    <recommendedName>
        <fullName evidence="1">RNA polymerase II elongation factor ELL N-terminal domain-containing protein</fullName>
    </recommendedName>
</protein>
<dbReference type="STRING" id="32473.ENSXCOP00000018789"/>
<reference evidence="2" key="2">
    <citation type="submission" date="2025-09" db="UniProtKB">
        <authorList>
            <consortium name="Ensembl"/>
        </authorList>
    </citation>
    <scope>IDENTIFICATION</scope>
</reference>
<proteinExistence type="predicted"/>
<sequence>MSALREKQCYGLSSGKLNLGGNVSVFHVKLTDSAARAIGTFQNGQVGLHAALPLSKLCCMNLLRGLSLDLKTRRRGLCCEFRPKFTAAFPRWWLLPTSPLFLLPIHVA</sequence>
<name>A0A3B5MGS5_9TELE</name>